<dbReference type="InterPro" id="IPR001034">
    <property type="entry name" value="DeoR_HTH"/>
</dbReference>
<keyword evidence="2" id="KW-0238">DNA-binding</keyword>
<dbReference type="InterPro" id="IPR051534">
    <property type="entry name" value="CBASS_pafABC_assoc_protein"/>
</dbReference>
<dbReference type="Proteomes" id="UP001324287">
    <property type="component" value="Chromosome"/>
</dbReference>
<evidence type="ECO:0000313" key="6">
    <source>
        <dbReference type="EMBL" id="WRL62362.1"/>
    </source>
</evidence>
<dbReference type="PROSITE" id="PS52050">
    <property type="entry name" value="WYL"/>
    <property type="match status" value="1"/>
</dbReference>
<dbReference type="PROSITE" id="PS51000">
    <property type="entry name" value="HTH_DEOR_2"/>
    <property type="match status" value="1"/>
</dbReference>
<organism evidence="6 7">
    <name type="scientific">Blastococcus brunescens</name>
    <dbReference type="NCBI Taxonomy" id="1564165"/>
    <lineage>
        <taxon>Bacteria</taxon>
        <taxon>Bacillati</taxon>
        <taxon>Actinomycetota</taxon>
        <taxon>Actinomycetes</taxon>
        <taxon>Geodermatophilales</taxon>
        <taxon>Geodermatophilaceae</taxon>
        <taxon>Blastococcus</taxon>
    </lineage>
</organism>
<dbReference type="InterPro" id="IPR026881">
    <property type="entry name" value="WYL_dom"/>
</dbReference>
<dbReference type="Pfam" id="PF13280">
    <property type="entry name" value="WYL"/>
    <property type="match status" value="1"/>
</dbReference>
<dbReference type="InterPro" id="IPR036388">
    <property type="entry name" value="WH-like_DNA-bd_sf"/>
</dbReference>
<gene>
    <name evidence="6" type="ORF">U6N30_20360</name>
</gene>
<keyword evidence="1" id="KW-0805">Transcription regulation</keyword>
<dbReference type="PANTHER" id="PTHR34580">
    <property type="match status" value="1"/>
</dbReference>
<evidence type="ECO:0000256" key="3">
    <source>
        <dbReference type="ARBA" id="ARBA00023163"/>
    </source>
</evidence>
<dbReference type="PROSITE" id="PS00894">
    <property type="entry name" value="HTH_DEOR_1"/>
    <property type="match status" value="1"/>
</dbReference>
<feature type="region of interest" description="Disordered" evidence="4">
    <location>
        <begin position="308"/>
        <end position="356"/>
    </location>
</feature>
<keyword evidence="3" id="KW-0804">Transcription</keyword>
<evidence type="ECO:0000256" key="4">
    <source>
        <dbReference type="SAM" id="MobiDB-lite"/>
    </source>
</evidence>
<feature type="compositionally biased region" description="Low complexity" evidence="4">
    <location>
        <begin position="308"/>
        <end position="317"/>
    </location>
</feature>
<dbReference type="InterPro" id="IPR018356">
    <property type="entry name" value="Tscrpt_reg_HTH_DeoR_CS"/>
</dbReference>
<feature type="domain" description="HTH deoR-type" evidence="5">
    <location>
        <begin position="4"/>
        <end position="59"/>
    </location>
</feature>
<sequence length="356" mass="38689">MADSTARALRLLSMLQNRRYWGGSELADRLGISVRTLRRDIDRLRELGYPVQARPGVDGGYELSPGAVLPPLVLDDDEAVALTVGLQAAAQSPVAGTAEASVRALTKIVQVLPARLRRRAEALRAVTVPAAWTPSRAEIDPEALTAVAQACRDTERLRFRYRTASGEAAERFVEPFRLVALGRRWYLVAFDLDRGDWRSFRLDRLSDLRPTGARFAPRTVPGGDAAEFVRAGITSRYPTHHVEVEVRAPADDVRARIGQWSTVEPTAAGSCRVRMEADDLVWPALALGMVGAEFAVVSRRSSVSCWRSGVGASAARPPSSPRPSAGPPRHDAAVPSATMTPPELPRTATNVRGRYA</sequence>
<dbReference type="InterPro" id="IPR013196">
    <property type="entry name" value="HTH_11"/>
</dbReference>
<protein>
    <submittedName>
        <fullName evidence="6">YafY family protein</fullName>
    </submittedName>
</protein>
<dbReference type="SUPFAM" id="SSF46785">
    <property type="entry name" value="Winged helix' DNA-binding domain"/>
    <property type="match status" value="1"/>
</dbReference>
<dbReference type="Pfam" id="PF08279">
    <property type="entry name" value="HTH_11"/>
    <property type="match status" value="1"/>
</dbReference>
<dbReference type="Gene3D" id="1.10.10.10">
    <property type="entry name" value="Winged helix-like DNA-binding domain superfamily/Winged helix DNA-binding domain"/>
    <property type="match status" value="1"/>
</dbReference>
<accession>A0ABZ1AUY2</accession>
<evidence type="ECO:0000313" key="7">
    <source>
        <dbReference type="Proteomes" id="UP001324287"/>
    </source>
</evidence>
<dbReference type="CDD" id="cd00090">
    <property type="entry name" value="HTH_ARSR"/>
    <property type="match status" value="1"/>
</dbReference>
<evidence type="ECO:0000256" key="1">
    <source>
        <dbReference type="ARBA" id="ARBA00023015"/>
    </source>
</evidence>
<dbReference type="PANTHER" id="PTHR34580:SF3">
    <property type="entry name" value="PROTEIN PAFB"/>
    <property type="match status" value="1"/>
</dbReference>
<dbReference type="RefSeq" id="WP_324273717.1">
    <property type="nucleotide sequence ID" value="NZ_CP141261.1"/>
</dbReference>
<reference evidence="6 7" key="1">
    <citation type="submission" date="2023-12" db="EMBL/GenBank/DDBJ databases">
        <title>Blastococcus brunescens sp. nov., an actonobacterium isolated from sandstone collected in sahara desert.</title>
        <authorList>
            <person name="Gtari M."/>
            <person name="Ghodhbane F."/>
        </authorList>
    </citation>
    <scope>NUCLEOTIDE SEQUENCE [LARGE SCALE GENOMIC DNA]</scope>
    <source>
        <strain evidence="6 7">BMG 8361</strain>
    </source>
</reference>
<dbReference type="InterPro" id="IPR036390">
    <property type="entry name" value="WH_DNA-bd_sf"/>
</dbReference>
<dbReference type="EMBL" id="CP141261">
    <property type="protein sequence ID" value="WRL62362.1"/>
    <property type="molecule type" value="Genomic_DNA"/>
</dbReference>
<evidence type="ECO:0000256" key="2">
    <source>
        <dbReference type="ARBA" id="ARBA00023125"/>
    </source>
</evidence>
<evidence type="ECO:0000259" key="5">
    <source>
        <dbReference type="PROSITE" id="PS51000"/>
    </source>
</evidence>
<dbReference type="InterPro" id="IPR011991">
    <property type="entry name" value="ArsR-like_HTH"/>
</dbReference>
<proteinExistence type="predicted"/>
<name>A0ABZ1AUY2_9ACTN</name>
<keyword evidence="7" id="KW-1185">Reference proteome</keyword>